<dbReference type="EMBL" id="HG994365">
    <property type="protein sequence ID" value="CAF2079513.1"/>
    <property type="molecule type" value="Genomic_DNA"/>
</dbReference>
<proteinExistence type="predicted"/>
<keyword evidence="1" id="KW-1133">Transmembrane helix</keyword>
<organism evidence="2">
    <name type="scientific">Brassica napus</name>
    <name type="common">Rape</name>
    <dbReference type="NCBI Taxonomy" id="3708"/>
    <lineage>
        <taxon>Eukaryota</taxon>
        <taxon>Viridiplantae</taxon>
        <taxon>Streptophyta</taxon>
        <taxon>Embryophyta</taxon>
        <taxon>Tracheophyta</taxon>
        <taxon>Spermatophyta</taxon>
        <taxon>Magnoliopsida</taxon>
        <taxon>eudicotyledons</taxon>
        <taxon>Gunneridae</taxon>
        <taxon>Pentapetalae</taxon>
        <taxon>rosids</taxon>
        <taxon>malvids</taxon>
        <taxon>Brassicales</taxon>
        <taxon>Brassicaceae</taxon>
        <taxon>Brassiceae</taxon>
        <taxon>Brassica</taxon>
    </lineage>
</organism>
<evidence type="ECO:0000256" key="1">
    <source>
        <dbReference type="SAM" id="Phobius"/>
    </source>
</evidence>
<sequence length="53" mass="6656">MFEMKLILKRRSYHLLTPLPMRKMIMRKFDIFLDLLFCFITSWNFMFQFLGFV</sequence>
<gene>
    <name evidence="2" type="ORF">DARMORV10_C01P52680.1</name>
</gene>
<protein>
    <submittedName>
        <fullName evidence="2">(rape) hypothetical protein</fullName>
    </submittedName>
</protein>
<keyword evidence="1" id="KW-0812">Transmembrane</keyword>
<accession>A0A816S4V1</accession>
<name>A0A816S4V1_BRANA</name>
<dbReference type="AlphaFoldDB" id="A0A816S4V1"/>
<keyword evidence="1" id="KW-0472">Membrane</keyword>
<feature type="transmembrane region" description="Helical" evidence="1">
    <location>
        <begin position="31"/>
        <end position="50"/>
    </location>
</feature>
<dbReference type="Proteomes" id="UP001295469">
    <property type="component" value="Chromosome C01"/>
</dbReference>
<reference evidence="2" key="1">
    <citation type="submission" date="2021-01" db="EMBL/GenBank/DDBJ databases">
        <authorList>
            <consortium name="Genoscope - CEA"/>
            <person name="William W."/>
        </authorList>
    </citation>
    <scope>NUCLEOTIDE SEQUENCE</scope>
</reference>
<evidence type="ECO:0000313" key="2">
    <source>
        <dbReference type="EMBL" id="CAF2079513.1"/>
    </source>
</evidence>